<dbReference type="RefSeq" id="WP_306038367.1">
    <property type="nucleotide sequence ID" value="NZ_CP132302.1"/>
</dbReference>
<evidence type="ECO:0000313" key="2">
    <source>
        <dbReference type="Proteomes" id="UP001234585"/>
    </source>
</evidence>
<dbReference type="EMBL" id="CP132302">
    <property type="protein sequence ID" value="WLR98742.1"/>
    <property type="molecule type" value="Genomic_DNA"/>
</dbReference>
<organism evidence="1 2">
    <name type="scientific">Shinella sumterensis</name>
    <dbReference type="NCBI Taxonomy" id="1967501"/>
    <lineage>
        <taxon>Bacteria</taxon>
        <taxon>Pseudomonadati</taxon>
        <taxon>Pseudomonadota</taxon>
        <taxon>Alphaproteobacteria</taxon>
        <taxon>Hyphomicrobiales</taxon>
        <taxon>Rhizobiaceae</taxon>
        <taxon>Shinella</taxon>
    </lineage>
</organism>
<protein>
    <submittedName>
        <fullName evidence="1">Uncharacterized protein</fullName>
    </submittedName>
</protein>
<dbReference type="Proteomes" id="UP001234585">
    <property type="component" value="Chromosome"/>
</dbReference>
<accession>A0AA50CQH2</accession>
<sequence length="302" mass="34158">MSDARRYGTTYHQPYPQGRLAFLEYCVLAWCEADAAGTPATDDPTFLAFVENAIRKDVETRLPDAPAETLDYFVRVGLEGYRHWEQARYFEGEVEKMKAPRPPKGNLRREVPAHLPLRPTRTIVAHTAQRIRQQSPALPRGTIYAETAQWLNDGIVKSQAAGRLDKRNVRSACEAHGILDDVGTLLDRQIRARRRRARAASHLWDRTQLDWLQDGAYMTERWGTSPGYMLLMRERAIDWPLAAFERLYAQARAGKRFAGLSGLDLAKAIDATLGLREMAAQELEKHAGFHPKTLPISAPRAV</sequence>
<reference evidence="1 2" key="1">
    <citation type="submission" date="2023-08" db="EMBL/GenBank/DDBJ databases">
        <title>Pathogen: clinical or host-associated sample.</title>
        <authorList>
            <person name="Hergert J."/>
            <person name="Casey R."/>
            <person name="Wagner J."/>
            <person name="Young E.L."/>
            <person name="Oakeson K.F."/>
        </authorList>
    </citation>
    <scope>NUCLEOTIDE SEQUENCE [LARGE SCALE GENOMIC DNA]</scope>
    <source>
        <strain evidence="1 2">1760953</strain>
    </source>
</reference>
<gene>
    <name evidence="1" type="ORF">Q9313_06895</name>
</gene>
<name>A0AA50CQH2_9HYPH</name>
<proteinExistence type="predicted"/>
<dbReference type="AlphaFoldDB" id="A0AA50CQH2"/>
<evidence type="ECO:0000313" key="1">
    <source>
        <dbReference type="EMBL" id="WLR98742.1"/>
    </source>
</evidence>
<keyword evidence="2" id="KW-1185">Reference proteome</keyword>